<reference evidence="2" key="1">
    <citation type="journal article" date="2019" name="Int. J. Syst. Evol. Microbiol.">
        <title>The Global Catalogue of Microorganisms (GCM) 10K type strain sequencing project: providing services to taxonomists for standard genome sequencing and annotation.</title>
        <authorList>
            <consortium name="The Broad Institute Genomics Platform"/>
            <consortium name="The Broad Institute Genome Sequencing Center for Infectious Disease"/>
            <person name="Wu L."/>
            <person name="Ma J."/>
        </authorList>
    </citation>
    <scope>NUCLEOTIDE SEQUENCE [LARGE SCALE GENOMIC DNA]</scope>
    <source>
        <strain evidence="2">CCM 8925</strain>
    </source>
</reference>
<keyword evidence="2" id="KW-1185">Reference proteome</keyword>
<name>A0ABW3EHM2_9LACO</name>
<dbReference type="Proteomes" id="UP001597104">
    <property type="component" value="Unassembled WGS sequence"/>
</dbReference>
<protein>
    <submittedName>
        <fullName evidence="1">Sigma-70 family RNA polymerase sigma factor</fullName>
    </submittedName>
</protein>
<gene>
    <name evidence="1" type="ORF">ACFQZ7_12635</name>
</gene>
<dbReference type="RefSeq" id="WP_137637289.1">
    <property type="nucleotide sequence ID" value="NZ_BJDN01000007.1"/>
</dbReference>
<dbReference type="SUPFAM" id="SSF88946">
    <property type="entry name" value="Sigma2 domain of RNA polymerase sigma factors"/>
    <property type="match status" value="1"/>
</dbReference>
<proteinExistence type="predicted"/>
<evidence type="ECO:0000313" key="2">
    <source>
        <dbReference type="Proteomes" id="UP001597104"/>
    </source>
</evidence>
<comment type="caution">
    <text evidence="1">The sequence shown here is derived from an EMBL/GenBank/DDBJ whole genome shotgun (WGS) entry which is preliminary data.</text>
</comment>
<accession>A0ABW3EHM2</accession>
<dbReference type="InterPro" id="IPR013325">
    <property type="entry name" value="RNA_pol_sigma_r2"/>
</dbReference>
<organism evidence="1 2">
    <name type="scientific">Loigolactobacillus binensis</name>
    <dbReference type="NCBI Taxonomy" id="2559922"/>
    <lineage>
        <taxon>Bacteria</taxon>
        <taxon>Bacillati</taxon>
        <taxon>Bacillota</taxon>
        <taxon>Bacilli</taxon>
        <taxon>Lactobacillales</taxon>
        <taxon>Lactobacillaceae</taxon>
        <taxon>Loigolactobacillus</taxon>
    </lineage>
</organism>
<dbReference type="Gene3D" id="1.10.1740.10">
    <property type="match status" value="1"/>
</dbReference>
<dbReference type="EMBL" id="JBHTIO010000057">
    <property type="protein sequence ID" value="MFD0898561.1"/>
    <property type="molecule type" value="Genomic_DNA"/>
</dbReference>
<sequence>MNEDLRVLILTAATGDSRACEQLFSRYRPMLKKIQQHYYLRDFDDDDWDQEARIVCFRAAQNYRWDTNLTFGRYYQKCLLCRVYSLIRRQSAQKRVGEAHTVSMENEDIRQCIEAKGTQQSLDLALILTAAPDFLHCLSTFEYQIFCRFVLSSLNSQCEQVDLSDSQTRNALERCRYKLKRYLNDHFFH</sequence>
<evidence type="ECO:0000313" key="1">
    <source>
        <dbReference type="EMBL" id="MFD0898561.1"/>
    </source>
</evidence>